<protein>
    <submittedName>
        <fullName evidence="2">Extracellular solute-binding protein</fullName>
    </submittedName>
</protein>
<gene>
    <name evidence="2" type="ORF">GLP18_01030</name>
</gene>
<comment type="caution">
    <text evidence="2">The sequence shown here is derived from an EMBL/GenBank/DDBJ whole genome shotgun (WGS) entry which is preliminary data.</text>
</comment>
<organism evidence="2 3">
    <name type="scientific">Streptococcus suis</name>
    <dbReference type="NCBI Taxonomy" id="1307"/>
    <lineage>
        <taxon>Bacteria</taxon>
        <taxon>Bacillati</taxon>
        <taxon>Bacillota</taxon>
        <taxon>Bacilli</taxon>
        <taxon>Lactobacillales</taxon>
        <taxon>Streptococcaceae</taxon>
        <taxon>Streptococcus</taxon>
    </lineage>
</organism>
<dbReference type="Pfam" id="PF13416">
    <property type="entry name" value="SBP_bac_8"/>
    <property type="match status" value="1"/>
</dbReference>
<dbReference type="AlphaFoldDB" id="A0A6L8MUP8"/>
<dbReference type="InterPro" id="IPR006059">
    <property type="entry name" value="SBP"/>
</dbReference>
<dbReference type="PROSITE" id="PS51257">
    <property type="entry name" value="PROKAR_LIPOPROTEIN"/>
    <property type="match status" value="1"/>
</dbReference>
<dbReference type="RefSeq" id="WP_160863599.1">
    <property type="nucleotide sequence ID" value="NZ_WNXH01000001.1"/>
</dbReference>
<name>A0A6L8MUP8_STRSU</name>
<evidence type="ECO:0000256" key="1">
    <source>
        <dbReference type="SAM" id="SignalP"/>
    </source>
</evidence>
<dbReference type="Proteomes" id="UP000483765">
    <property type="component" value="Unassembled WGS sequence"/>
</dbReference>
<dbReference type="EMBL" id="WNXH01000001">
    <property type="protein sequence ID" value="MYN68826.1"/>
    <property type="molecule type" value="Genomic_DNA"/>
</dbReference>
<evidence type="ECO:0000313" key="2">
    <source>
        <dbReference type="EMBL" id="MYN68826.1"/>
    </source>
</evidence>
<accession>A0A6L8MUP8</accession>
<dbReference type="PANTHER" id="PTHR43649">
    <property type="entry name" value="ARABINOSE-BINDING PROTEIN-RELATED"/>
    <property type="match status" value="1"/>
</dbReference>
<dbReference type="Gene3D" id="3.40.190.10">
    <property type="entry name" value="Periplasmic binding protein-like II"/>
    <property type="match status" value="1"/>
</dbReference>
<dbReference type="InterPro" id="IPR050490">
    <property type="entry name" value="Bact_solute-bd_prot1"/>
</dbReference>
<dbReference type="SUPFAM" id="SSF53850">
    <property type="entry name" value="Periplasmic binding protein-like II"/>
    <property type="match status" value="1"/>
</dbReference>
<proteinExistence type="predicted"/>
<feature type="signal peptide" evidence="1">
    <location>
        <begin position="1"/>
        <end position="21"/>
    </location>
</feature>
<feature type="chain" id="PRO_5038809403" evidence="1">
    <location>
        <begin position="22"/>
        <end position="440"/>
    </location>
</feature>
<keyword evidence="1" id="KW-0732">Signal</keyword>
<dbReference type="PANTHER" id="PTHR43649:SF12">
    <property type="entry name" value="DIACETYLCHITOBIOSE BINDING PROTEIN DASA"/>
    <property type="match status" value="1"/>
</dbReference>
<evidence type="ECO:0000313" key="3">
    <source>
        <dbReference type="Proteomes" id="UP000483765"/>
    </source>
</evidence>
<reference evidence="2 3" key="1">
    <citation type="submission" date="2019-11" db="EMBL/GenBank/DDBJ databases">
        <title>Divergent Streptococcus suis from cattle.</title>
        <authorList>
            <person name="Williamson C."/>
        </authorList>
    </citation>
    <scope>NUCLEOTIDE SEQUENCE [LARGE SCALE GENOMIC DNA]</scope>
    <source>
        <strain evidence="2 3">10-36905</strain>
    </source>
</reference>
<sequence>MKKKIASILLMTTVASSVLSACGTNSSTSSQSSAGSEAGNKVEVEFWYAGGKTAVTVVQEIIDEYNASQDTYYVKAVTQADYGETYEKLQAGIAGNAAPDMVLISPSAGRTLNESGLVADLNTYLTEDATVKEEDYLEVFAEQGVSESGARFGLPAYGTTQVLYYNISAFEKANIDPNSIATWQDLAAAAKAIKATGEFTYGWEPMWGPYNLIDASLSNGAKMFSEDGKTVTINSEEWVSVWESFRTWIHDDEIMAVNSGGQGWEYWYNTIDDVLDNTAGGYTGSSGDQADLDFNIVQAMEQPAWDEDSTSAPAADALLFSVVETSSEQEKAGAFEFIQFFTNIENQIQWTKEVGYVAVNKGIATNEEYLSYVKEHPQALVPFTQASHGSVLPIDPTGGAIYDALTVAADQVELENIPAQKALDTAQKIAQQALDKALNE</sequence>